<evidence type="ECO:0000313" key="2">
    <source>
        <dbReference type="EMBL" id="MXV14751.1"/>
    </source>
</evidence>
<comment type="caution">
    <text evidence="2">The sequence shown here is derived from an EMBL/GenBank/DDBJ whole genome shotgun (WGS) entry which is preliminary data.</text>
</comment>
<organism evidence="2 3">
    <name type="scientific">Hufsiella ginkgonis</name>
    <dbReference type="NCBI Taxonomy" id="2695274"/>
    <lineage>
        <taxon>Bacteria</taxon>
        <taxon>Pseudomonadati</taxon>
        <taxon>Bacteroidota</taxon>
        <taxon>Sphingobacteriia</taxon>
        <taxon>Sphingobacteriales</taxon>
        <taxon>Sphingobacteriaceae</taxon>
        <taxon>Hufsiella</taxon>
    </lineage>
</organism>
<protein>
    <submittedName>
        <fullName evidence="2">Glycerol acyltransferase</fullName>
    </submittedName>
</protein>
<name>A0A7K1XUR6_9SPHI</name>
<keyword evidence="2" id="KW-0808">Transferase</keyword>
<dbReference type="InterPro" id="IPR002123">
    <property type="entry name" value="Plipid/glycerol_acylTrfase"/>
</dbReference>
<dbReference type="SMART" id="SM00563">
    <property type="entry name" value="PlsC"/>
    <property type="match status" value="1"/>
</dbReference>
<keyword evidence="3" id="KW-1185">Reference proteome</keyword>
<dbReference type="SUPFAM" id="SSF69593">
    <property type="entry name" value="Glycerol-3-phosphate (1)-acyltransferase"/>
    <property type="match status" value="1"/>
</dbReference>
<feature type="domain" description="Phospholipid/glycerol acyltransferase" evidence="1">
    <location>
        <begin position="42"/>
        <end position="158"/>
    </location>
</feature>
<evidence type="ECO:0000313" key="3">
    <source>
        <dbReference type="Proteomes" id="UP000451233"/>
    </source>
</evidence>
<keyword evidence="2" id="KW-0012">Acyltransferase</keyword>
<dbReference type="Pfam" id="PF01553">
    <property type="entry name" value="Acyltransferase"/>
    <property type="match status" value="1"/>
</dbReference>
<reference evidence="2 3" key="1">
    <citation type="submission" date="2019-11" db="EMBL/GenBank/DDBJ databases">
        <title>Pedobacter sp. HMF7056 Genome sequencing and assembly.</title>
        <authorList>
            <person name="Kang H."/>
            <person name="Kim H."/>
            <person name="Joh K."/>
        </authorList>
    </citation>
    <scope>NUCLEOTIDE SEQUENCE [LARGE SCALE GENOMIC DNA]</scope>
    <source>
        <strain evidence="2 3">HMF7056</strain>
    </source>
</reference>
<evidence type="ECO:0000259" key="1">
    <source>
        <dbReference type="SMART" id="SM00563"/>
    </source>
</evidence>
<gene>
    <name evidence="2" type="ORF">GS398_05535</name>
</gene>
<accession>A0A7K1XUR6</accession>
<dbReference type="GO" id="GO:0016746">
    <property type="term" value="F:acyltransferase activity"/>
    <property type="evidence" value="ECO:0007669"/>
    <property type="project" value="UniProtKB-KW"/>
</dbReference>
<dbReference type="EMBL" id="WVHS01000001">
    <property type="protein sequence ID" value="MXV14751.1"/>
    <property type="molecule type" value="Genomic_DNA"/>
</dbReference>
<dbReference type="AlphaFoldDB" id="A0A7K1XUR6"/>
<proteinExistence type="predicted"/>
<dbReference type="RefSeq" id="WP_160905702.1">
    <property type="nucleotide sequence ID" value="NZ_WVHS01000001.1"/>
</dbReference>
<sequence length="207" mass="24476">MLSPRTNNLVYTFFSWYISRIIRSDFHQVVFKEITLEPGRAVLLLANHSSWWDAFVIFHLNKKFLHKKFHVMVTEENHRKVWFFKYLGAFSVKKRSRDLLTSLEFAARLLDDPENLVLIFPQGKLHSGHAHHIRFEKGLLQLVSRSAANFQYLFASLFVDYFQHRKPSVTCYLEQWMPATETSLALINDAYNKHYENARLQQAKITV</sequence>
<dbReference type="Proteomes" id="UP000451233">
    <property type="component" value="Unassembled WGS sequence"/>
</dbReference>
<dbReference type="CDD" id="cd06551">
    <property type="entry name" value="LPLAT"/>
    <property type="match status" value="1"/>
</dbReference>